<sequence length="300" mass="33688">MNNPAQNNYIQYLTNKDIIKTKEVVFFNNGVNTTFTVSGINEDFFILSVFQNNLRVLGVGFDDIENNDMLGFLNSDILDISLIPRNSFLSSQTVVTMSYNNKYVETQKLGEPFFDFNLLFSKLEEIRLSLVPSSSLAYKVYTALITQNTVYVTSNVLWVGREYRILNLFENDDFSNCGFVDTYNNFIATDTTPYVWSNGTLVIDVEFSAPSAIVLENTIGGSFSWSYFSNGFYVCTLSNSSVLVEGKTFTLIGGNYGIAPAFIRSLRNSDSEVGIFVNDNLSGGYDNILNNTSLEIRVYN</sequence>
<reference evidence="1" key="1">
    <citation type="submission" date="2020-11" db="EMBL/GenBank/DDBJ databases">
        <title>Genome of Flavobacterium soyangense.</title>
        <authorList>
            <person name="Liu Q."/>
            <person name="Xin Y.-H."/>
        </authorList>
    </citation>
    <scope>NUCLEOTIDE SEQUENCE</scope>
    <source>
        <strain evidence="1">CGMCC 1.13493</strain>
    </source>
</reference>
<protein>
    <submittedName>
        <fullName evidence="1">Uncharacterized protein</fullName>
    </submittedName>
</protein>
<keyword evidence="2" id="KW-1185">Reference proteome</keyword>
<proteinExistence type="predicted"/>
<evidence type="ECO:0000313" key="1">
    <source>
        <dbReference type="EMBL" id="MBF2709247.1"/>
    </source>
</evidence>
<dbReference type="AlphaFoldDB" id="A0A930XWJ3"/>
<accession>A0A930XWJ3</accession>
<gene>
    <name evidence="1" type="ORF">IR213_11675</name>
</gene>
<name>A0A930XWJ3_9FLAO</name>
<evidence type="ECO:0000313" key="2">
    <source>
        <dbReference type="Proteomes" id="UP000646211"/>
    </source>
</evidence>
<dbReference type="Proteomes" id="UP000646211">
    <property type="component" value="Unassembled WGS sequence"/>
</dbReference>
<dbReference type="RefSeq" id="WP_194312488.1">
    <property type="nucleotide sequence ID" value="NZ_JADHEC010000026.1"/>
</dbReference>
<comment type="caution">
    <text evidence="1">The sequence shown here is derived from an EMBL/GenBank/DDBJ whole genome shotgun (WGS) entry which is preliminary data.</text>
</comment>
<dbReference type="EMBL" id="JADHEC010000026">
    <property type="protein sequence ID" value="MBF2709247.1"/>
    <property type="molecule type" value="Genomic_DNA"/>
</dbReference>
<organism evidence="1 2">
    <name type="scientific">Flavobacterium soyangense</name>
    <dbReference type="NCBI Taxonomy" id="2023265"/>
    <lineage>
        <taxon>Bacteria</taxon>
        <taxon>Pseudomonadati</taxon>
        <taxon>Bacteroidota</taxon>
        <taxon>Flavobacteriia</taxon>
        <taxon>Flavobacteriales</taxon>
        <taxon>Flavobacteriaceae</taxon>
        <taxon>Flavobacterium</taxon>
    </lineage>
</organism>